<proteinExistence type="predicted"/>
<keyword evidence="4" id="KW-1185">Reference proteome</keyword>
<organism evidence="1 3">
    <name type="scientific">Acidipropionibacterium acidipropionici</name>
    <dbReference type="NCBI Taxonomy" id="1748"/>
    <lineage>
        <taxon>Bacteria</taxon>
        <taxon>Bacillati</taxon>
        <taxon>Actinomycetota</taxon>
        <taxon>Actinomycetes</taxon>
        <taxon>Propionibacteriales</taxon>
        <taxon>Propionibacteriaceae</taxon>
        <taxon>Acidipropionibacterium</taxon>
    </lineage>
</organism>
<dbReference type="Proteomes" id="UP000075221">
    <property type="component" value="Chromosome"/>
</dbReference>
<sequence>MAENRGSDRRPAPPPPAVLRWEGLGGTWRVLSVGEGSATVALCRCDGGEVAERLTLTEPLEVSWAERATEPQ</sequence>
<protein>
    <submittedName>
        <fullName evidence="1">Uncharacterized protein</fullName>
    </submittedName>
</protein>
<evidence type="ECO:0000313" key="2">
    <source>
        <dbReference type="EMBL" id="AOZ48178.1"/>
    </source>
</evidence>
<dbReference type="EMBL" id="CP014352">
    <property type="protein sequence ID" value="AMS06992.1"/>
    <property type="molecule type" value="Genomic_DNA"/>
</dbReference>
<evidence type="ECO:0000313" key="1">
    <source>
        <dbReference type="EMBL" id="AMS06992.1"/>
    </source>
</evidence>
<evidence type="ECO:0000313" key="4">
    <source>
        <dbReference type="Proteomes" id="UP000178666"/>
    </source>
</evidence>
<reference evidence="2 4" key="1">
    <citation type="journal article" date="2016" name="Plant Dis.">
        <title>Improved production of propionic acid using genome shuffling.</title>
        <authorList>
            <person name="Luna-Flores C.H."/>
            <person name="Palfreyman R.W."/>
            <person name="Kromer J.O."/>
            <person name="Nielsen L.K."/>
            <person name="Marcellin E."/>
        </authorList>
    </citation>
    <scope>NUCLEOTIDE SEQUENCE [LARGE SCALE GENOMIC DNA]</scope>
    <source>
        <strain evidence="2 4">F3E8</strain>
    </source>
</reference>
<evidence type="ECO:0000313" key="3">
    <source>
        <dbReference type="Proteomes" id="UP000075221"/>
    </source>
</evidence>
<dbReference type="Proteomes" id="UP000178666">
    <property type="component" value="Chromosome"/>
</dbReference>
<gene>
    <name evidence="2" type="ORF">A8L58_05810</name>
    <name evidence="1" type="ORF">AXH35_04345</name>
</gene>
<dbReference type="RefSeq" id="WP_062820645.1">
    <property type="nucleotide sequence ID" value="NZ_CP014352.1"/>
</dbReference>
<reference evidence="1 3" key="2">
    <citation type="submission" date="2016-02" db="EMBL/GenBank/DDBJ databases">
        <title>Complete Genome Sequence of Propionibacterium acidipropionici ATCC 55737.</title>
        <authorList>
            <person name="Luna Flores C.H."/>
            <person name="Nielsen L.K."/>
            <person name="Marcellin E."/>
        </authorList>
    </citation>
    <scope>NUCLEOTIDE SEQUENCE [LARGE SCALE GENOMIC DNA]</scope>
    <source>
        <strain evidence="1 3">ATCC 55737</strain>
    </source>
</reference>
<name>A0AAC8YJ50_9ACTN</name>
<dbReference type="EMBL" id="CP015970">
    <property type="protein sequence ID" value="AOZ48178.1"/>
    <property type="molecule type" value="Genomic_DNA"/>
</dbReference>
<dbReference type="AlphaFoldDB" id="A0AAC8YJ50"/>
<accession>A0AAC8YJ50</accession>